<proteinExistence type="predicted"/>
<reference evidence="1" key="1">
    <citation type="journal article" date="2019" name="Sci. Rep.">
        <title>Draft genome of Tanacetum cinerariifolium, the natural source of mosquito coil.</title>
        <authorList>
            <person name="Yamashiro T."/>
            <person name="Shiraishi A."/>
            <person name="Satake H."/>
            <person name="Nakayama K."/>
        </authorList>
    </citation>
    <scope>NUCLEOTIDE SEQUENCE</scope>
</reference>
<sequence>VYYPSLEAAAAGAPFRPLALNVPYLLVSQDVTLTASLYSQSLVQILLAPGVTVTLNTGIRLHNIQFLRSNGSTAKVVIAATQGGALDATQAVQLVDSRIGPDLYFSAVGHVLTARGRSVIDNAIGNPGTLYLYDVATAGVATGGPTVVDRRPGAAAATTGIDYANPVTLTAAAGLLANTAYYVTGNGYQLDLPPAANNLGKAIFVQIARTATGLYPVAGAGALALYAGETMSVRATAEGWKKTGGELIAMSAELVSDLNNQAALVVNAG</sequence>
<comment type="caution">
    <text evidence="1">The sequence shown here is derived from an EMBL/GenBank/DDBJ whole genome shotgun (WGS) entry which is preliminary data.</text>
</comment>
<accession>A0A699RFC5</accession>
<evidence type="ECO:0000313" key="1">
    <source>
        <dbReference type="EMBL" id="GFC84675.1"/>
    </source>
</evidence>
<dbReference type="AlphaFoldDB" id="A0A699RFC5"/>
<feature type="non-terminal residue" evidence="1">
    <location>
        <position position="269"/>
    </location>
</feature>
<gene>
    <name evidence="1" type="ORF">Tci_856645</name>
</gene>
<feature type="non-terminal residue" evidence="1">
    <location>
        <position position="1"/>
    </location>
</feature>
<name>A0A699RFC5_TANCI</name>
<organism evidence="1">
    <name type="scientific">Tanacetum cinerariifolium</name>
    <name type="common">Dalmatian daisy</name>
    <name type="synonym">Chrysanthemum cinerariifolium</name>
    <dbReference type="NCBI Taxonomy" id="118510"/>
    <lineage>
        <taxon>Eukaryota</taxon>
        <taxon>Viridiplantae</taxon>
        <taxon>Streptophyta</taxon>
        <taxon>Embryophyta</taxon>
        <taxon>Tracheophyta</taxon>
        <taxon>Spermatophyta</taxon>
        <taxon>Magnoliopsida</taxon>
        <taxon>eudicotyledons</taxon>
        <taxon>Gunneridae</taxon>
        <taxon>Pentapetalae</taxon>
        <taxon>asterids</taxon>
        <taxon>campanulids</taxon>
        <taxon>Asterales</taxon>
        <taxon>Asteraceae</taxon>
        <taxon>Asteroideae</taxon>
        <taxon>Anthemideae</taxon>
        <taxon>Anthemidinae</taxon>
        <taxon>Tanacetum</taxon>
    </lineage>
</organism>
<protein>
    <submittedName>
        <fullName evidence="1">Uncharacterized protein</fullName>
    </submittedName>
</protein>
<dbReference type="EMBL" id="BKCJ011095858">
    <property type="protein sequence ID" value="GFC84675.1"/>
    <property type="molecule type" value="Genomic_DNA"/>
</dbReference>